<evidence type="ECO:0000256" key="2">
    <source>
        <dbReference type="ARBA" id="ARBA00022692"/>
    </source>
</evidence>
<sequence length="130" mass="14277">MMILFCLLSLQVSSASGHFELQMLSMQNVNGQLLTGACCDGSRTAGRTVTADECDTYFRICLKEYQLKVRRPVRAASAPPPHLSSVEIPSLCRERQSSRHPATVSFACRLSPKALVVSQFLCLCCLSATY</sequence>
<dbReference type="Pfam" id="PF07657">
    <property type="entry name" value="MNNL"/>
    <property type="match status" value="1"/>
</dbReference>
<keyword evidence="4" id="KW-0472">Membrane</keyword>
<feature type="domain" description="Notch ligand N-terminal" evidence="6">
    <location>
        <begin position="16"/>
        <end position="71"/>
    </location>
</feature>
<keyword evidence="3" id="KW-0677">Repeat</keyword>
<evidence type="ECO:0000313" key="7">
    <source>
        <dbReference type="Ensembl" id="ENSAPEP00000027486.1"/>
    </source>
</evidence>
<organism evidence="7 8">
    <name type="scientific">Amphiprion percula</name>
    <name type="common">Orange clownfish</name>
    <name type="synonym">Lutjanus percula</name>
    <dbReference type="NCBI Taxonomy" id="161767"/>
    <lineage>
        <taxon>Eukaryota</taxon>
        <taxon>Metazoa</taxon>
        <taxon>Chordata</taxon>
        <taxon>Craniata</taxon>
        <taxon>Vertebrata</taxon>
        <taxon>Euteleostomi</taxon>
        <taxon>Actinopterygii</taxon>
        <taxon>Neopterygii</taxon>
        <taxon>Teleostei</taxon>
        <taxon>Neoteleostei</taxon>
        <taxon>Acanthomorphata</taxon>
        <taxon>Ovalentaria</taxon>
        <taxon>Pomacentridae</taxon>
        <taxon>Amphiprion</taxon>
    </lineage>
</organism>
<evidence type="ECO:0000259" key="6">
    <source>
        <dbReference type="Pfam" id="PF07657"/>
    </source>
</evidence>
<dbReference type="InterPro" id="IPR011651">
    <property type="entry name" value="Notch_ligand_N"/>
</dbReference>
<dbReference type="Proteomes" id="UP000265080">
    <property type="component" value="Chromosome 3"/>
</dbReference>
<evidence type="ECO:0000256" key="5">
    <source>
        <dbReference type="SAM" id="SignalP"/>
    </source>
</evidence>
<dbReference type="GeneTree" id="ENSGT00940000160148"/>
<dbReference type="AlphaFoldDB" id="A0A3P8TS98"/>
<dbReference type="GO" id="GO:0007219">
    <property type="term" value="P:Notch signaling pathway"/>
    <property type="evidence" value="ECO:0007669"/>
    <property type="project" value="InterPro"/>
</dbReference>
<keyword evidence="1" id="KW-0245">EGF-like domain</keyword>
<feature type="signal peptide" evidence="5">
    <location>
        <begin position="1"/>
        <end position="17"/>
    </location>
</feature>
<dbReference type="GO" id="GO:0016020">
    <property type="term" value="C:membrane"/>
    <property type="evidence" value="ECO:0007669"/>
    <property type="project" value="UniProtKB-SubCell"/>
</dbReference>
<dbReference type="Gene3D" id="2.60.40.3510">
    <property type="match status" value="1"/>
</dbReference>
<reference evidence="7 8" key="1">
    <citation type="submission" date="2018-03" db="EMBL/GenBank/DDBJ databases">
        <title>Finding Nemo's genes: A chromosome-scale reference assembly of the genome of the orange clownfish Amphiprion percula.</title>
        <authorList>
            <person name="Lehmann R."/>
        </authorList>
    </citation>
    <scope>NUCLEOTIDE SEQUENCE</scope>
</reference>
<dbReference type="Ensembl" id="ENSAPET00000028218.1">
    <property type="protein sequence ID" value="ENSAPEP00000027486.1"/>
    <property type="gene ID" value="ENSAPEG00000019513.1"/>
</dbReference>
<keyword evidence="5" id="KW-0732">Signal</keyword>
<proteinExistence type="predicted"/>
<reference evidence="7" key="2">
    <citation type="submission" date="2025-08" db="UniProtKB">
        <authorList>
            <consortium name="Ensembl"/>
        </authorList>
    </citation>
    <scope>IDENTIFICATION</scope>
</reference>
<accession>A0A3P8TS98</accession>
<evidence type="ECO:0000256" key="3">
    <source>
        <dbReference type="ARBA" id="ARBA00022737"/>
    </source>
</evidence>
<name>A0A3P8TS98_AMPPE</name>
<keyword evidence="2" id="KW-0812">Transmembrane</keyword>
<feature type="chain" id="PRO_5018075020" description="Notch ligand N-terminal domain-containing protein" evidence="5">
    <location>
        <begin position="18"/>
        <end position="130"/>
    </location>
</feature>
<evidence type="ECO:0000256" key="4">
    <source>
        <dbReference type="ARBA" id="ARBA00022989"/>
    </source>
</evidence>
<evidence type="ECO:0000256" key="1">
    <source>
        <dbReference type="ARBA" id="ARBA00022536"/>
    </source>
</evidence>
<evidence type="ECO:0000313" key="8">
    <source>
        <dbReference type="Proteomes" id="UP000265080"/>
    </source>
</evidence>
<keyword evidence="8" id="KW-1185">Reference proteome</keyword>
<keyword evidence="4" id="KW-1133">Transmembrane helix</keyword>
<reference evidence="7" key="3">
    <citation type="submission" date="2025-09" db="UniProtKB">
        <authorList>
            <consortium name="Ensembl"/>
        </authorList>
    </citation>
    <scope>IDENTIFICATION</scope>
</reference>
<dbReference type="STRING" id="161767.ENSAPEP00000027486"/>
<protein>
    <recommendedName>
        <fullName evidence="6">Notch ligand N-terminal domain-containing protein</fullName>
    </recommendedName>
</protein>